<reference evidence="2" key="1">
    <citation type="journal article" date="2019" name="bioRxiv">
        <title>The Genome of the Zebra Mussel, Dreissena polymorpha: A Resource for Invasive Species Research.</title>
        <authorList>
            <person name="McCartney M.A."/>
            <person name="Auch B."/>
            <person name="Kono T."/>
            <person name="Mallez S."/>
            <person name="Zhang Y."/>
            <person name="Obille A."/>
            <person name="Becker A."/>
            <person name="Abrahante J.E."/>
            <person name="Garbe J."/>
            <person name="Badalamenti J.P."/>
            <person name="Herman A."/>
            <person name="Mangelson H."/>
            <person name="Liachko I."/>
            <person name="Sullivan S."/>
            <person name="Sone E.D."/>
            <person name="Koren S."/>
            <person name="Silverstein K.A.T."/>
            <person name="Beckman K.B."/>
            <person name="Gohl D.M."/>
        </authorList>
    </citation>
    <scope>NUCLEOTIDE SEQUENCE</scope>
    <source>
        <strain evidence="2">Duluth1</strain>
        <tissue evidence="2">Whole animal</tissue>
    </source>
</reference>
<protein>
    <submittedName>
        <fullName evidence="2">Uncharacterized protein</fullName>
    </submittedName>
</protein>
<name>A0A9D4HT37_DREPO</name>
<dbReference type="Proteomes" id="UP000828390">
    <property type="component" value="Unassembled WGS sequence"/>
</dbReference>
<dbReference type="AlphaFoldDB" id="A0A9D4HT37"/>
<feature type="region of interest" description="Disordered" evidence="1">
    <location>
        <begin position="1"/>
        <end position="25"/>
    </location>
</feature>
<reference evidence="2" key="2">
    <citation type="submission" date="2020-11" db="EMBL/GenBank/DDBJ databases">
        <authorList>
            <person name="McCartney M.A."/>
            <person name="Auch B."/>
            <person name="Kono T."/>
            <person name="Mallez S."/>
            <person name="Becker A."/>
            <person name="Gohl D.M."/>
            <person name="Silverstein K.A.T."/>
            <person name="Koren S."/>
            <person name="Bechman K.B."/>
            <person name="Herman A."/>
            <person name="Abrahante J.E."/>
            <person name="Garbe J."/>
        </authorList>
    </citation>
    <scope>NUCLEOTIDE SEQUENCE</scope>
    <source>
        <strain evidence="2">Duluth1</strain>
        <tissue evidence="2">Whole animal</tissue>
    </source>
</reference>
<gene>
    <name evidence="2" type="ORF">DPMN_055873</name>
</gene>
<evidence type="ECO:0000256" key="1">
    <source>
        <dbReference type="SAM" id="MobiDB-lite"/>
    </source>
</evidence>
<keyword evidence="3" id="KW-1185">Reference proteome</keyword>
<accession>A0A9D4HT37</accession>
<comment type="caution">
    <text evidence="2">The sequence shown here is derived from an EMBL/GenBank/DDBJ whole genome shotgun (WGS) entry which is preliminary data.</text>
</comment>
<dbReference type="EMBL" id="JAIWYP010000012">
    <property type="protein sequence ID" value="KAH3729895.1"/>
    <property type="molecule type" value="Genomic_DNA"/>
</dbReference>
<organism evidence="2 3">
    <name type="scientific">Dreissena polymorpha</name>
    <name type="common">Zebra mussel</name>
    <name type="synonym">Mytilus polymorpha</name>
    <dbReference type="NCBI Taxonomy" id="45954"/>
    <lineage>
        <taxon>Eukaryota</taxon>
        <taxon>Metazoa</taxon>
        <taxon>Spiralia</taxon>
        <taxon>Lophotrochozoa</taxon>
        <taxon>Mollusca</taxon>
        <taxon>Bivalvia</taxon>
        <taxon>Autobranchia</taxon>
        <taxon>Heteroconchia</taxon>
        <taxon>Euheterodonta</taxon>
        <taxon>Imparidentia</taxon>
        <taxon>Neoheterodontei</taxon>
        <taxon>Myida</taxon>
        <taxon>Dreissenoidea</taxon>
        <taxon>Dreissenidae</taxon>
        <taxon>Dreissena</taxon>
    </lineage>
</organism>
<evidence type="ECO:0000313" key="2">
    <source>
        <dbReference type="EMBL" id="KAH3729895.1"/>
    </source>
</evidence>
<evidence type="ECO:0000313" key="3">
    <source>
        <dbReference type="Proteomes" id="UP000828390"/>
    </source>
</evidence>
<sequence length="103" mass="11903">MASTQSTNTKSFRPSRPATQSRLFPSNRQKRFLDNTCWNFNKPTHCLRISCPHPHVCGFCRDPTLPSAAHSPPRSKPPRPFLTKKTFQFRSKATQEIIFWSNL</sequence>
<proteinExistence type="predicted"/>